<evidence type="ECO:0000313" key="12">
    <source>
        <dbReference type="Proteomes" id="UP000509241"/>
    </source>
</evidence>
<evidence type="ECO:0000256" key="3">
    <source>
        <dbReference type="ARBA" id="ARBA00011738"/>
    </source>
</evidence>
<evidence type="ECO:0000256" key="4">
    <source>
        <dbReference type="ARBA" id="ARBA00022619"/>
    </source>
</evidence>
<comment type="catalytic activity">
    <reaction evidence="7">
        <text>2,5-diamino-6-(1-D-ribitylamino)pyrimidin-4(3H)-one 5'-phosphate + NAD(+) = 2,5-diamino-6-(1-D-ribosylamino)pyrimidin-4(3H)-one 5'-phosphate + NADH + H(+)</text>
        <dbReference type="Rhea" id="RHEA:27274"/>
        <dbReference type="ChEBI" id="CHEBI:15378"/>
        <dbReference type="ChEBI" id="CHEBI:57540"/>
        <dbReference type="ChEBI" id="CHEBI:57945"/>
        <dbReference type="ChEBI" id="CHEBI:58890"/>
        <dbReference type="ChEBI" id="CHEBI:59545"/>
        <dbReference type="EC" id="1.1.1.302"/>
    </reaction>
</comment>
<organism evidence="11 12">
    <name type="scientific">Natrinema halophilum</name>
    <dbReference type="NCBI Taxonomy" id="1699371"/>
    <lineage>
        <taxon>Archaea</taxon>
        <taxon>Methanobacteriati</taxon>
        <taxon>Methanobacteriota</taxon>
        <taxon>Stenosarchaea group</taxon>
        <taxon>Halobacteria</taxon>
        <taxon>Halobacteriales</taxon>
        <taxon>Natrialbaceae</taxon>
        <taxon>Natrinema</taxon>
    </lineage>
</organism>
<comment type="similarity">
    <text evidence="2">Belongs to the HTP reductase family.</text>
</comment>
<dbReference type="GO" id="GO:0009231">
    <property type="term" value="P:riboflavin biosynthetic process"/>
    <property type="evidence" value="ECO:0007669"/>
    <property type="project" value="UniProtKB-UniPathway"/>
</dbReference>
<dbReference type="PANTHER" id="PTHR38011">
    <property type="entry name" value="DIHYDROFOLATE REDUCTASE FAMILY PROTEIN (AFU_ORTHOLOGUE AFUA_8G06820)"/>
    <property type="match status" value="1"/>
</dbReference>
<dbReference type="GO" id="GO:0050661">
    <property type="term" value="F:NADP binding"/>
    <property type="evidence" value="ECO:0007669"/>
    <property type="project" value="InterPro"/>
</dbReference>
<dbReference type="SUPFAM" id="SSF53597">
    <property type="entry name" value="Dihydrofolate reductase-like"/>
    <property type="match status" value="1"/>
</dbReference>
<evidence type="ECO:0000256" key="1">
    <source>
        <dbReference type="ARBA" id="ARBA00005104"/>
    </source>
</evidence>
<dbReference type="KEGG" id="haly:HYG82_07005"/>
<dbReference type="InterPro" id="IPR006401">
    <property type="entry name" value="Rib_reduct_arc"/>
</dbReference>
<name>A0A7D5H1V9_9EURY</name>
<evidence type="ECO:0000256" key="2">
    <source>
        <dbReference type="ARBA" id="ARBA00009723"/>
    </source>
</evidence>
<comment type="pathway">
    <text evidence="1">Cofactor biosynthesis; riboflavin biosynthesis.</text>
</comment>
<keyword evidence="12" id="KW-1185">Reference proteome</keyword>
<dbReference type="GeneID" id="56033026"/>
<dbReference type="AlphaFoldDB" id="A0A7D5H1V9"/>
<dbReference type="Proteomes" id="UP000509241">
    <property type="component" value="Chromosome"/>
</dbReference>
<dbReference type="InterPro" id="IPR024072">
    <property type="entry name" value="DHFR-like_dom_sf"/>
</dbReference>
<dbReference type="InterPro" id="IPR011549">
    <property type="entry name" value="RibD_C"/>
</dbReference>
<dbReference type="Pfam" id="PF01872">
    <property type="entry name" value="RibD_C"/>
    <property type="match status" value="1"/>
</dbReference>
<dbReference type="EC" id="1.1.1.302" evidence="9"/>
<dbReference type="InterPro" id="IPR050765">
    <property type="entry name" value="Riboflavin_Biosynth_HTPR"/>
</dbReference>
<gene>
    <name evidence="11" type="ORF">HYG82_07005</name>
</gene>
<dbReference type="Gene3D" id="3.40.430.10">
    <property type="entry name" value="Dihydrofolate Reductase, subunit A"/>
    <property type="match status" value="1"/>
</dbReference>
<sequence>MYVVVNAAVSADGKLSSRRRDQLAISGDEDFARVDRLRADSDAVVVGVGTVLADDPHLTVKDEQLRDRRRENGRSANPARVVVDSNGRTPMDAAILDDAATTYVCLSENAPVERRADLADRAQLLTAGDDRVDLLGAFATLQEQGLEQIMVEGGGELIFSLFEAGLVDELRTFVGPKIVGGRDAPTLADGEGFVAEFPMLELEEFDRLDGGVLLTWCVEGR</sequence>
<dbReference type="PANTHER" id="PTHR38011:SF7">
    <property type="entry name" value="2,5-DIAMINO-6-RIBOSYLAMINO-4(3H)-PYRIMIDINONE 5'-PHOSPHATE REDUCTASE"/>
    <property type="match status" value="1"/>
</dbReference>
<comment type="catalytic activity">
    <reaction evidence="8">
        <text>2,5-diamino-6-(1-D-ribitylamino)pyrimidin-4(3H)-one 5'-phosphate + NADP(+) = 2,5-diamino-6-(1-D-ribosylamino)pyrimidin-4(3H)-one 5'-phosphate + NADPH + H(+)</text>
        <dbReference type="Rhea" id="RHEA:27278"/>
        <dbReference type="ChEBI" id="CHEBI:15378"/>
        <dbReference type="ChEBI" id="CHEBI:57783"/>
        <dbReference type="ChEBI" id="CHEBI:58349"/>
        <dbReference type="ChEBI" id="CHEBI:58890"/>
        <dbReference type="ChEBI" id="CHEBI:59545"/>
        <dbReference type="EC" id="1.1.1.302"/>
    </reaction>
</comment>
<reference evidence="11 12" key="1">
    <citation type="submission" date="2020-07" db="EMBL/GenBank/DDBJ databases">
        <authorList>
            <person name="Cui H."/>
        </authorList>
    </citation>
    <scope>NUCLEOTIDE SEQUENCE [LARGE SCALE GENOMIC DNA]</scope>
    <source>
        <strain evidence="11 12">YPL8</strain>
    </source>
</reference>
<evidence type="ECO:0000256" key="7">
    <source>
        <dbReference type="ARBA" id="ARBA00047550"/>
    </source>
</evidence>
<keyword evidence="5" id="KW-0521">NADP</keyword>
<dbReference type="RefSeq" id="WP_179260349.1">
    <property type="nucleotide sequence ID" value="NZ_CP058601.1"/>
</dbReference>
<keyword evidence="4" id="KW-0686">Riboflavin biosynthesis</keyword>
<keyword evidence="6 11" id="KW-0560">Oxidoreductase</keyword>
<evidence type="ECO:0000256" key="6">
    <source>
        <dbReference type="ARBA" id="ARBA00023002"/>
    </source>
</evidence>
<dbReference type="OrthoDB" id="10178at2157"/>
<feature type="domain" description="Bacterial bifunctional deaminase-reductase C-terminal" evidence="10">
    <location>
        <begin position="2"/>
        <end position="213"/>
    </location>
</feature>
<evidence type="ECO:0000259" key="10">
    <source>
        <dbReference type="Pfam" id="PF01872"/>
    </source>
</evidence>
<comment type="subunit">
    <text evidence="3">Homodimer.</text>
</comment>
<dbReference type="EMBL" id="CP058601">
    <property type="protein sequence ID" value="QLG48611.1"/>
    <property type="molecule type" value="Genomic_DNA"/>
</dbReference>
<dbReference type="NCBIfam" id="TIGR00227">
    <property type="entry name" value="ribD_Cterm"/>
    <property type="match status" value="1"/>
</dbReference>
<evidence type="ECO:0000256" key="8">
    <source>
        <dbReference type="ARBA" id="ARBA00049020"/>
    </source>
</evidence>
<accession>A0A7D5H1V9</accession>
<protein>
    <recommendedName>
        <fullName evidence="9">2,5-diamino-6-(ribosylamino)-4(3H)-pyrimidinone 5'-phosphate reductase</fullName>
        <ecNumber evidence="9">1.1.1.302</ecNumber>
    </recommendedName>
</protein>
<evidence type="ECO:0000256" key="5">
    <source>
        <dbReference type="ARBA" id="ARBA00022857"/>
    </source>
</evidence>
<evidence type="ECO:0000313" key="11">
    <source>
        <dbReference type="EMBL" id="QLG48611.1"/>
    </source>
</evidence>
<dbReference type="UniPathway" id="UPA00275"/>
<dbReference type="GO" id="GO:0008703">
    <property type="term" value="F:5-amino-6-(5-phosphoribosylamino)uracil reductase activity"/>
    <property type="evidence" value="ECO:0007669"/>
    <property type="project" value="InterPro"/>
</dbReference>
<evidence type="ECO:0000256" key="9">
    <source>
        <dbReference type="NCBIfam" id="TIGR01508"/>
    </source>
</evidence>
<proteinExistence type="inferred from homology"/>
<dbReference type="NCBIfam" id="TIGR01508">
    <property type="entry name" value="rib_reduct_arch"/>
    <property type="match status" value="1"/>
</dbReference>
<dbReference type="InterPro" id="IPR002734">
    <property type="entry name" value="RibDG_C"/>
</dbReference>